<evidence type="ECO:0000313" key="10">
    <source>
        <dbReference type="Proteomes" id="UP001161247"/>
    </source>
</evidence>
<evidence type="ECO:0000259" key="8">
    <source>
        <dbReference type="PROSITE" id="PS50011"/>
    </source>
</evidence>
<dbReference type="InterPro" id="IPR008271">
    <property type="entry name" value="Ser/Thr_kinase_AS"/>
</dbReference>
<feature type="region of interest" description="Disordered" evidence="7">
    <location>
        <begin position="975"/>
        <end position="997"/>
    </location>
</feature>
<dbReference type="PROSITE" id="PS50011">
    <property type="entry name" value="PROTEIN_KINASE_DOM"/>
    <property type="match status" value="1"/>
</dbReference>
<keyword evidence="4" id="KW-0547">Nucleotide-binding</keyword>
<dbReference type="InterPro" id="IPR000719">
    <property type="entry name" value="Prot_kinase_dom"/>
</dbReference>
<feature type="compositionally biased region" description="Polar residues" evidence="7">
    <location>
        <begin position="718"/>
        <end position="731"/>
    </location>
</feature>
<feature type="compositionally biased region" description="Basic and acidic residues" evidence="7">
    <location>
        <begin position="637"/>
        <end position="646"/>
    </location>
</feature>
<accession>A0AAV1CM92</accession>
<reference evidence="9" key="1">
    <citation type="submission" date="2023-03" db="EMBL/GenBank/DDBJ databases">
        <authorList>
            <person name="Julca I."/>
        </authorList>
    </citation>
    <scope>NUCLEOTIDE SEQUENCE</scope>
</reference>
<dbReference type="AlphaFoldDB" id="A0AAV1CM92"/>
<dbReference type="GO" id="GO:0044773">
    <property type="term" value="P:mitotic DNA damage checkpoint signaling"/>
    <property type="evidence" value="ECO:0007669"/>
    <property type="project" value="TreeGrafter"/>
</dbReference>
<dbReference type="GO" id="GO:0005524">
    <property type="term" value="F:ATP binding"/>
    <property type="evidence" value="ECO:0007669"/>
    <property type="project" value="UniProtKB-KW"/>
</dbReference>
<protein>
    <recommendedName>
        <fullName evidence="1">non-specific serine/threonine protein kinase</fullName>
        <ecNumber evidence="1">2.7.11.1</ecNumber>
    </recommendedName>
</protein>
<feature type="compositionally biased region" description="Polar residues" evidence="7">
    <location>
        <begin position="981"/>
        <end position="997"/>
    </location>
</feature>
<keyword evidence="3" id="KW-0808">Transferase</keyword>
<dbReference type="EC" id="2.7.11.1" evidence="1"/>
<dbReference type="GO" id="GO:0005634">
    <property type="term" value="C:nucleus"/>
    <property type="evidence" value="ECO:0007669"/>
    <property type="project" value="TreeGrafter"/>
</dbReference>
<evidence type="ECO:0000256" key="1">
    <source>
        <dbReference type="ARBA" id="ARBA00012513"/>
    </source>
</evidence>
<dbReference type="SMART" id="SM00220">
    <property type="entry name" value="S_TKc"/>
    <property type="match status" value="1"/>
</dbReference>
<dbReference type="FunFam" id="1.10.510.10:FF:001893">
    <property type="entry name" value="Probable serine/threonine-protein kinase DDB_G0291918"/>
    <property type="match status" value="1"/>
</dbReference>
<dbReference type="SUPFAM" id="SSF56112">
    <property type="entry name" value="Protein kinase-like (PK-like)"/>
    <property type="match status" value="1"/>
</dbReference>
<evidence type="ECO:0000256" key="3">
    <source>
        <dbReference type="ARBA" id="ARBA00022679"/>
    </source>
</evidence>
<evidence type="ECO:0000256" key="7">
    <source>
        <dbReference type="SAM" id="MobiDB-lite"/>
    </source>
</evidence>
<evidence type="ECO:0000256" key="6">
    <source>
        <dbReference type="ARBA" id="ARBA00022840"/>
    </source>
</evidence>
<dbReference type="PANTHER" id="PTHR44167">
    <property type="entry name" value="OVARIAN-SPECIFIC SERINE/THREONINE-PROTEIN KINASE LOK-RELATED"/>
    <property type="match status" value="1"/>
</dbReference>
<dbReference type="PANTHER" id="PTHR44167:SF23">
    <property type="entry name" value="CDC7 KINASE, ISOFORM A-RELATED"/>
    <property type="match status" value="1"/>
</dbReference>
<feature type="domain" description="Protein kinase" evidence="8">
    <location>
        <begin position="486"/>
        <end position="957"/>
    </location>
</feature>
<sequence length="997" mass="112146">METSGELTHASFVDQLTSSPTTDTQKAWHISSMLLSFRRPARPVELAFRCTLFRATPELIEYLCCIPNSPILLTPSYYVTLSSFGYLAIAEFFSNSSVDLDFLPRLKFDLEFMTYFRKRKRTTMKEVFLQESKKRAKGDNQEVIPYYYAEACVQDNESSKGFTTRFLANSVESNIKDTNEERCSSATGYQDFPPHHLQNFFPAMLEHQKVKAYPFQEVDSHSTLQLPVFATEAPFSEGTWAKGTSFPASSSLKLESQNAHPAKQVETAVHPSETMVEAVKDIESTQAVANRESFVNLLIGMTRKGQLVMHKLLENVAEEYKRIPSADMEIGLELLKSQNATELPKEYPNDQDGTEIPEELLNNQDATEMGKGPLNNQELLISNSLASVQNPLARTSANLKFDVKEHSQNGHFTTSKVRDAACSFTTQGQTKRDNKSTPSKLHLKCNDKRKTDVKEKHKTADKIGNSSLMSSQDQLEHRVLPNFESFVVEEEEGSGGYGTVYRAKRKTDGVTFAIKSPHVNANRNHVHNEVKMLERFGGKNFVIRYEGSIKRGNVDCLVLEHVEHDRPEALKKEIDICELQWYGYCMFRALAALHKQGIVHRDVKPGNFLFNRKACKGYLIDFNLAMDLNHKYFNPGKSKEDHDMNRKHVPTSHAKPLPPMKSKRILTPENTREANHGHGKVSKLAFGKDTKKRFENYNRNAEVSTRSIIKSQGAEGSGITSAKDATSTKTPSTEKFREPLPCQGRKELINLVQEALQGANREGGNVTVSRRKRVAAPPGKGDHKFVYLTPMPLQSAGGVVGGAGLLKSKGDGKVKREGPCVGTKGFRAPEVLFRSLHQGPKIDMWSAGVTLLYLMLGRAPFVGDPDQNAKEIAKLRGSEDLWEVAKLHNCESSFPMELFDIKFLPSMKLQDWCKLNTRRPDFLKVIPSSLFDLVDKCLTVNPRQRISAEEALRHEFFNPCHEALRKHRLLRQGVNLDDPRSSSNQVLGHSQTCKEVS</sequence>
<dbReference type="Gene3D" id="1.10.510.10">
    <property type="entry name" value="Transferase(Phosphotransferase) domain 1"/>
    <property type="match status" value="2"/>
</dbReference>
<evidence type="ECO:0000256" key="4">
    <source>
        <dbReference type="ARBA" id="ARBA00022741"/>
    </source>
</evidence>
<dbReference type="Pfam" id="PF00069">
    <property type="entry name" value="Pkinase"/>
    <property type="match status" value="2"/>
</dbReference>
<dbReference type="Proteomes" id="UP001161247">
    <property type="component" value="Chromosome 2"/>
</dbReference>
<dbReference type="EMBL" id="OX459119">
    <property type="protein sequence ID" value="CAI9095642.1"/>
    <property type="molecule type" value="Genomic_DNA"/>
</dbReference>
<keyword evidence="10" id="KW-1185">Reference proteome</keyword>
<organism evidence="9 10">
    <name type="scientific">Oldenlandia corymbosa var. corymbosa</name>
    <dbReference type="NCBI Taxonomy" id="529605"/>
    <lineage>
        <taxon>Eukaryota</taxon>
        <taxon>Viridiplantae</taxon>
        <taxon>Streptophyta</taxon>
        <taxon>Embryophyta</taxon>
        <taxon>Tracheophyta</taxon>
        <taxon>Spermatophyta</taxon>
        <taxon>Magnoliopsida</taxon>
        <taxon>eudicotyledons</taxon>
        <taxon>Gunneridae</taxon>
        <taxon>Pentapetalae</taxon>
        <taxon>asterids</taxon>
        <taxon>lamiids</taxon>
        <taxon>Gentianales</taxon>
        <taxon>Rubiaceae</taxon>
        <taxon>Rubioideae</taxon>
        <taxon>Spermacoceae</taxon>
        <taxon>Hedyotis-Oldenlandia complex</taxon>
        <taxon>Oldenlandia</taxon>
    </lineage>
</organism>
<dbReference type="GO" id="GO:0004674">
    <property type="term" value="F:protein serine/threonine kinase activity"/>
    <property type="evidence" value="ECO:0007669"/>
    <property type="project" value="UniProtKB-KW"/>
</dbReference>
<evidence type="ECO:0000313" key="9">
    <source>
        <dbReference type="EMBL" id="CAI9095642.1"/>
    </source>
</evidence>
<evidence type="ECO:0000256" key="2">
    <source>
        <dbReference type="ARBA" id="ARBA00022527"/>
    </source>
</evidence>
<dbReference type="PROSITE" id="PS00108">
    <property type="entry name" value="PROTEIN_KINASE_ST"/>
    <property type="match status" value="1"/>
</dbReference>
<feature type="region of interest" description="Disordered" evidence="7">
    <location>
        <begin position="637"/>
        <end position="662"/>
    </location>
</feature>
<keyword evidence="5" id="KW-0418">Kinase</keyword>
<feature type="region of interest" description="Disordered" evidence="7">
    <location>
        <begin position="712"/>
        <end position="738"/>
    </location>
</feature>
<evidence type="ECO:0000256" key="5">
    <source>
        <dbReference type="ARBA" id="ARBA00022777"/>
    </source>
</evidence>
<gene>
    <name evidence="9" type="ORF">OLC1_LOCUS6571</name>
</gene>
<keyword evidence="2" id="KW-0723">Serine/threonine-protein kinase</keyword>
<keyword evidence="6" id="KW-0067">ATP-binding</keyword>
<proteinExistence type="predicted"/>
<dbReference type="InterPro" id="IPR011009">
    <property type="entry name" value="Kinase-like_dom_sf"/>
</dbReference>
<name>A0AAV1CM92_OLDCO</name>
<dbReference type="FunFam" id="1.10.510.10:FF:001725">
    <property type="entry name" value="Kinase like protein"/>
    <property type="match status" value="1"/>
</dbReference>